<evidence type="ECO:0000259" key="1">
    <source>
        <dbReference type="Pfam" id="PF17680"/>
    </source>
</evidence>
<dbReference type="RefSeq" id="WP_186507290.1">
    <property type="nucleotide sequence ID" value="NZ_JACNEP010000010.1"/>
</dbReference>
<proteinExistence type="predicted"/>
<dbReference type="Pfam" id="PF17680">
    <property type="entry name" value="FlgO"/>
    <property type="match status" value="1"/>
</dbReference>
<keyword evidence="3" id="KW-1185">Reference proteome</keyword>
<accession>A0A8J6ISR7</accession>
<evidence type="ECO:0000313" key="2">
    <source>
        <dbReference type="EMBL" id="MBC3766765.1"/>
    </source>
</evidence>
<protein>
    <recommendedName>
        <fullName evidence="1">FlgO domain-containing protein</fullName>
    </recommendedName>
</protein>
<reference evidence="2" key="1">
    <citation type="journal article" date="2018" name="Int. J. Syst. Evol. Microbiol.">
        <title>Neptunicella marina gen. nov., sp. nov., isolated from surface seawater.</title>
        <authorList>
            <person name="Liu X."/>
            <person name="Lai Q."/>
            <person name="Du Y."/>
            <person name="Zhang X."/>
            <person name="Liu Z."/>
            <person name="Sun F."/>
            <person name="Shao Z."/>
        </authorList>
    </citation>
    <scope>NUCLEOTIDE SEQUENCE</scope>
    <source>
        <strain evidence="2">S27-2</strain>
    </source>
</reference>
<dbReference type="EMBL" id="JACNEP010000010">
    <property type="protein sequence ID" value="MBC3766765.1"/>
    <property type="molecule type" value="Genomic_DNA"/>
</dbReference>
<dbReference type="PROSITE" id="PS51257">
    <property type="entry name" value="PROKAR_LIPOPROTEIN"/>
    <property type="match status" value="1"/>
</dbReference>
<feature type="domain" description="FlgO" evidence="1">
    <location>
        <begin position="82"/>
        <end position="198"/>
    </location>
</feature>
<comment type="caution">
    <text evidence="2">The sequence shown here is derived from an EMBL/GenBank/DDBJ whole genome shotgun (WGS) entry which is preliminary data.</text>
</comment>
<name>A0A8J6ISR7_9ALTE</name>
<dbReference type="InterPro" id="IPR041215">
    <property type="entry name" value="FlgO_dom"/>
</dbReference>
<dbReference type="Proteomes" id="UP000601768">
    <property type="component" value="Unassembled WGS sequence"/>
</dbReference>
<organism evidence="2 3">
    <name type="scientific">Neptunicella marina</name>
    <dbReference type="NCBI Taxonomy" id="2125989"/>
    <lineage>
        <taxon>Bacteria</taxon>
        <taxon>Pseudomonadati</taxon>
        <taxon>Pseudomonadota</taxon>
        <taxon>Gammaproteobacteria</taxon>
        <taxon>Alteromonadales</taxon>
        <taxon>Alteromonadaceae</taxon>
        <taxon>Neptunicella</taxon>
    </lineage>
</organism>
<reference evidence="2" key="2">
    <citation type="submission" date="2020-08" db="EMBL/GenBank/DDBJ databases">
        <authorList>
            <person name="Lai Q."/>
        </authorList>
    </citation>
    <scope>NUCLEOTIDE SEQUENCE</scope>
    <source>
        <strain evidence="2">S27-2</strain>
    </source>
</reference>
<gene>
    <name evidence="2" type="ORF">H8B19_12820</name>
</gene>
<sequence>MNSKRCSSKYIVSTLAIFGLSGCMSWYDIAASDDTRLCARDDGSFYECKDVVPVATMQMPERNSALYSSDMQFSRLNEYTEQMAFELGRDLPVPLDKVIGIAPMANDTKNAYPQFSRHMLEYLIDCMQQEGLPISEEVSNDDYLQTFWSSDEAKELGFGYFLSTSIMSNSNGIVFNARVVEAMNKRVVASSSRFIPYSIAEHAQ</sequence>
<evidence type="ECO:0000313" key="3">
    <source>
        <dbReference type="Proteomes" id="UP000601768"/>
    </source>
</evidence>
<dbReference type="AlphaFoldDB" id="A0A8J6ISR7"/>